<evidence type="ECO:0000313" key="9">
    <source>
        <dbReference type="Proteomes" id="UP000750502"/>
    </source>
</evidence>
<protein>
    <recommendedName>
        <fullName evidence="10">Major facilitator superfamily (MFS) profile domain-containing protein</fullName>
    </recommendedName>
</protein>
<reference evidence="8" key="1">
    <citation type="journal article" date="2020" name="bioRxiv">
        <title>Historical genomics reveals the evolutionary mechanisms behind multiple outbreaks of the host-specific coffee wilt pathogen Fusarium xylarioides.</title>
        <authorList>
            <person name="Peck D."/>
            <person name="Nowell R.W."/>
            <person name="Flood J."/>
            <person name="Ryan M.J."/>
            <person name="Barraclough T.G."/>
        </authorList>
    </citation>
    <scope>NUCLEOTIDE SEQUENCE</scope>
    <source>
        <strain evidence="8">IMI 127659i</strain>
    </source>
</reference>
<sequence>MAIKDAPETIDIKLEDKELDKTDLASVANGAILGGDLTPEEDRRILRKADLRLPPIMAFAYLFQFLDKTALSYTAILGLREDLHLKGEEYGWASAIYYFGYSWWPWNNVLEVVPYANFFKAIFICFGALTIAVSIMVLLFLPDTPANARFLTQDERAQAVARVEGNMTGIKNDKWKREQVMEALCDPNAWLLAVAYLASIIPNNGLLTFNTIVIQGLGFSVLKTLLINILPSVFQLVFVLISVIGSTYLPNTRLLFMTFNVVVSIVGAVMVREVDPAHKWTRVMGCALGVAFTANFPMTMAMVSSNFAGFTKKTTVSAMVFIAYCAGNIVGPHLFFPSEAPGYKSGFLAVMICLAISAVLCIALRFYLIWENKKRDDAGDAIEGSLEGINLSDKTDREIPQFRYIY</sequence>
<feature type="transmembrane region" description="Helical" evidence="7">
    <location>
        <begin position="283"/>
        <end position="303"/>
    </location>
</feature>
<feature type="transmembrane region" description="Helical" evidence="7">
    <location>
        <begin position="225"/>
        <end position="248"/>
    </location>
</feature>
<dbReference type="Gene3D" id="1.20.1250.20">
    <property type="entry name" value="MFS general substrate transporter like domains"/>
    <property type="match status" value="2"/>
</dbReference>
<evidence type="ECO:0000256" key="1">
    <source>
        <dbReference type="ARBA" id="ARBA00004141"/>
    </source>
</evidence>
<feature type="transmembrane region" description="Helical" evidence="7">
    <location>
        <begin position="189"/>
        <end position="213"/>
    </location>
</feature>
<evidence type="ECO:0000256" key="5">
    <source>
        <dbReference type="ARBA" id="ARBA00023136"/>
    </source>
</evidence>
<dbReference type="PANTHER" id="PTHR43791">
    <property type="entry name" value="PERMEASE-RELATED"/>
    <property type="match status" value="1"/>
</dbReference>
<dbReference type="GO" id="GO:0022857">
    <property type="term" value="F:transmembrane transporter activity"/>
    <property type="evidence" value="ECO:0007669"/>
    <property type="project" value="InterPro"/>
</dbReference>
<evidence type="ECO:0000256" key="4">
    <source>
        <dbReference type="ARBA" id="ARBA00022989"/>
    </source>
</evidence>
<keyword evidence="5 7" id="KW-0472">Membrane</keyword>
<evidence type="ECO:0000313" key="8">
    <source>
        <dbReference type="EMBL" id="KAG5759624.1"/>
    </source>
</evidence>
<keyword evidence="4 7" id="KW-1133">Transmembrane helix</keyword>
<keyword evidence="3 7" id="KW-0812">Transmembrane</keyword>
<evidence type="ECO:0000256" key="7">
    <source>
        <dbReference type="SAM" id="Phobius"/>
    </source>
</evidence>
<feature type="transmembrane region" description="Helical" evidence="7">
    <location>
        <begin position="118"/>
        <end position="141"/>
    </location>
</feature>
<evidence type="ECO:0000256" key="6">
    <source>
        <dbReference type="ARBA" id="ARBA00023180"/>
    </source>
</evidence>
<dbReference type="SUPFAM" id="SSF103473">
    <property type="entry name" value="MFS general substrate transporter"/>
    <property type="match status" value="1"/>
</dbReference>
<evidence type="ECO:0008006" key="10">
    <source>
        <dbReference type="Google" id="ProtNLM"/>
    </source>
</evidence>
<feature type="transmembrane region" description="Helical" evidence="7">
    <location>
        <begin position="347"/>
        <end position="370"/>
    </location>
</feature>
<feature type="transmembrane region" description="Helical" evidence="7">
    <location>
        <begin position="315"/>
        <end position="335"/>
    </location>
</feature>
<name>A0A9P7L0P7_9HYPO</name>
<gene>
    <name evidence="8" type="ORF">H9Q72_012255</name>
</gene>
<dbReference type="InterPro" id="IPR011701">
    <property type="entry name" value="MFS"/>
</dbReference>
<keyword evidence="9" id="KW-1185">Reference proteome</keyword>
<feature type="transmembrane region" description="Helical" evidence="7">
    <location>
        <begin position="254"/>
        <end position="271"/>
    </location>
</feature>
<dbReference type="GO" id="GO:0016020">
    <property type="term" value="C:membrane"/>
    <property type="evidence" value="ECO:0007669"/>
    <property type="project" value="UniProtKB-SubCell"/>
</dbReference>
<keyword evidence="2" id="KW-0813">Transport</keyword>
<evidence type="ECO:0000256" key="3">
    <source>
        <dbReference type="ARBA" id="ARBA00022692"/>
    </source>
</evidence>
<keyword evidence="6" id="KW-0325">Glycoprotein</keyword>
<comment type="subcellular location">
    <subcellularLocation>
        <location evidence="1">Membrane</location>
        <topology evidence="1">Multi-pass membrane protein</topology>
    </subcellularLocation>
</comment>
<dbReference type="InterPro" id="IPR036259">
    <property type="entry name" value="MFS_trans_sf"/>
</dbReference>
<reference evidence="8" key="2">
    <citation type="submission" date="2020-10" db="EMBL/GenBank/DDBJ databases">
        <authorList>
            <person name="Peck L.D."/>
            <person name="Nowell R.W."/>
            <person name="Flood J."/>
            <person name="Ryan M.J."/>
            <person name="Barraclough T.G."/>
        </authorList>
    </citation>
    <scope>NUCLEOTIDE SEQUENCE</scope>
    <source>
        <strain evidence="8">IMI 127659i</strain>
    </source>
</reference>
<accession>A0A9P7L0P7</accession>
<dbReference type="Proteomes" id="UP000750502">
    <property type="component" value="Unassembled WGS sequence"/>
</dbReference>
<evidence type="ECO:0000256" key="2">
    <source>
        <dbReference type="ARBA" id="ARBA00022448"/>
    </source>
</evidence>
<dbReference type="Pfam" id="PF07690">
    <property type="entry name" value="MFS_1"/>
    <property type="match status" value="1"/>
</dbReference>
<dbReference type="PANTHER" id="PTHR43791:SF103">
    <property type="entry name" value="MAJOR FACILITATOR SUPERFAMILY (MFS) PROFILE DOMAIN-CONTAINING PROTEIN-RELATED"/>
    <property type="match status" value="1"/>
</dbReference>
<comment type="caution">
    <text evidence="8">The sequence shown here is derived from an EMBL/GenBank/DDBJ whole genome shotgun (WGS) entry which is preliminary data.</text>
</comment>
<dbReference type="AlphaFoldDB" id="A0A9P7L0P7"/>
<dbReference type="EMBL" id="JADFTT010000637">
    <property type="protein sequence ID" value="KAG5759624.1"/>
    <property type="molecule type" value="Genomic_DNA"/>
</dbReference>
<dbReference type="OrthoDB" id="6730379at2759"/>
<organism evidence="8 9">
    <name type="scientific">Fusarium xylarioides</name>
    <dbReference type="NCBI Taxonomy" id="221167"/>
    <lineage>
        <taxon>Eukaryota</taxon>
        <taxon>Fungi</taxon>
        <taxon>Dikarya</taxon>
        <taxon>Ascomycota</taxon>
        <taxon>Pezizomycotina</taxon>
        <taxon>Sordariomycetes</taxon>
        <taxon>Hypocreomycetidae</taxon>
        <taxon>Hypocreales</taxon>
        <taxon>Nectriaceae</taxon>
        <taxon>Fusarium</taxon>
        <taxon>Fusarium fujikuroi species complex</taxon>
    </lineage>
</organism>
<proteinExistence type="predicted"/>